<dbReference type="Proteomes" id="UP001341840">
    <property type="component" value="Unassembled WGS sequence"/>
</dbReference>
<protein>
    <recommendedName>
        <fullName evidence="3">Retrovirus-related Pol polyprotein from transposon TNT 1-94</fullName>
    </recommendedName>
</protein>
<dbReference type="InterPro" id="IPR043502">
    <property type="entry name" value="DNA/RNA_pol_sf"/>
</dbReference>
<sequence>MEVSRSERVITVCQRKYCLDLLKDYGMTNAKSISTPMDYTTHISKHSRTPLAATLEYRRLIGRLLYLTNSRLEICFAVAKLCQFLDCATDKHFEAGLRILKYLKGAPDSDWSSCLDSRRSISGYCFFLGSSIISWKSKKQNTVAASSCEAEYRALASATREAQWLTYMLKELHINQERAVMVYCDSQSALHIAANPVFHEMTKHIEVDCHIARDKWQEGVTKLMPIASVHQTTDILTKALSPNPFRSCHSKLGLIDLDNPSLRRGIT</sequence>
<evidence type="ECO:0000313" key="2">
    <source>
        <dbReference type="Proteomes" id="UP001341840"/>
    </source>
</evidence>
<gene>
    <name evidence="1" type="ORF">PIB30_117723</name>
</gene>
<organism evidence="1 2">
    <name type="scientific">Stylosanthes scabra</name>
    <dbReference type="NCBI Taxonomy" id="79078"/>
    <lineage>
        <taxon>Eukaryota</taxon>
        <taxon>Viridiplantae</taxon>
        <taxon>Streptophyta</taxon>
        <taxon>Embryophyta</taxon>
        <taxon>Tracheophyta</taxon>
        <taxon>Spermatophyta</taxon>
        <taxon>Magnoliopsida</taxon>
        <taxon>eudicotyledons</taxon>
        <taxon>Gunneridae</taxon>
        <taxon>Pentapetalae</taxon>
        <taxon>rosids</taxon>
        <taxon>fabids</taxon>
        <taxon>Fabales</taxon>
        <taxon>Fabaceae</taxon>
        <taxon>Papilionoideae</taxon>
        <taxon>50 kb inversion clade</taxon>
        <taxon>dalbergioids sensu lato</taxon>
        <taxon>Dalbergieae</taxon>
        <taxon>Pterocarpus clade</taxon>
        <taxon>Stylosanthes</taxon>
    </lineage>
</organism>
<name>A0ABU6XDV7_9FABA</name>
<accession>A0ABU6XDV7</accession>
<dbReference type="PANTHER" id="PTHR11439">
    <property type="entry name" value="GAG-POL-RELATED RETROTRANSPOSON"/>
    <property type="match status" value="1"/>
</dbReference>
<dbReference type="EMBL" id="JASCZI010211727">
    <property type="protein sequence ID" value="MED6196234.1"/>
    <property type="molecule type" value="Genomic_DNA"/>
</dbReference>
<reference evidence="1 2" key="1">
    <citation type="journal article" date="2023" name="Plants (Basel)">
        <title>Bridging the Gap: Combining Genomics and Transcriptomics Approaches to Understand Stylosanthes scabra, an Orphan Legume from the Brazilian Caatinga.</title>
        <authorList>
            <person name="Ferreira-Neto J.R.C."/>
            <person name="da Silva M.D."/>
            <person name="Binneck E."/>
            <person name="de Melo N.F."/>
            <person name="da Silva R.H."/>
            <person name="de Melo A.L.T.M."/>
            <person name="Pandolfi V."/>
            <person name="Bustamante F.O."/>
            <person name="Brasileiro-Vidal A.C."/>
            <person name="Benko-Iseppon A.M."/>
        </authorList>
    </citation>
    <scope>NUCLEOTIDE SEQUENCE [LARGE SCALE GENOMIC DNA]</scope>
    <source>
        <tissue evidence="1">Leaves</tissue>
    </source>
</reference>
<evidence type="ECO:0008006" key="3">
    <source>
        <dbReference type="Google" id="ProtNLM"/>
    </source>
</evidence>
<proteinExistence type="predicted"/>
<dbReference type="SUPFAM" id="SSF56672">
    <property type="entry name" value="DNA/RNA polymerases"/>
    <property type="match status" value="1"/>
</dbReference>
<keyword evidence="2" id="KW-1185">Reference proteome</keyword>
<dbReference type="PANTHER" id="PTHR11439:SF463">
    <property type="entry name" value="REVERSE TRANSCRIPTASE TY1_COPIA-TYPE DOMAIN-CONTAINING PROTEIN"/>
    <property type="match status" value="1"/>
</dbReference>
<evidence type="ECO:0000313" key="1">
    <source>
        <dbReference type="EMBL" id="MED6196234.1"/>
    </source>
</evidence>
<dbReference type="CDD" id="cd09272">
    <property type="entry name" value="RNase_HI_RT_Ty1"/>
    <property type="match status" value="1"/>
</dbReference>
<comment type="caution">
    <text evidence="1">The sequence shown here is derived from an EMBL/GenBank/DDBJ whole genome shotgun (WGS) entry which is preliminary data.</text>
</comment>